<dbReference type="Proteomes" id="UP001479290">
    <property type="component" value="Unassembled WGS sequence"/>
</dbReference>
<protein>
    <submittedName>
        <fullName evidence="2">Uncharacterized protein</fullName>
    </submittedName>
</protein>
<evidence type="ECO:0000256" key="1">
    <source>
        <dbReference type="SAM" id="MobiDB-lite"/>
    </source>
</evidence>
<organism evidence="2 3">
    <name type="scientific">Culter alburnus</name>
    <name type="common">Topmouth culter</name>
    <dbReference type="NCBI Taxonomy" id="194366"/>
    <lineage>
        <taxon>Eukaryota</taxon>
        <taxon>Metazoa</taxon>
        <taxon>Chordata</taxon>
        <taxon>Craniata</taxon>
        <taxon>Vertebrata</taxon>
        <taxon>Euteleostomi</taxon>
        <taxon>Actinopterygii</taxon>
        <taxon>Neopterygii</taxon>
        <taxon>Teleostei</taxon>
        <taxon>Ostariophysi</taxon>
        <taxon>Cypriniformes</taxon>
        <taxon>Xenocyprididae</taxon>
        <taxon>Xenocypridinae</taxon>
        <taxon>Culter</taxon>
    </lineage>
</organism>
<name>A0AAW2ANA5_CULAL</name>
<evidence type="ECO:0000313" key="3">
    <source>
        <dbReference type="Proteomes" id="UP001479290"/>
    </source>
</evidence>
<accession>A0AAW2ANA5</accession>
<proteinExistence type="predicted"/>
<feature type="compositionally biased region" description="Acidic residues" evidence="1">
    <location>
        <begin position="60"/>
        <end position="129"/>
    </location>
</feature>
<reference evidence="2 3" key="1">
    <citation type="submission" date="2024-05" db="EMBL/GenBank/DDBJ databases">
        <title>A high-quality chromosomal-level genome assembly of Topmouth culter (Culter alburnus).</title>
        <authorList>
            <person name="Zhao H."/>
        </authorList>
    </citation>
    <scope>NUCLEOTIDE SEQUENCE [LARGE SCALE GENOMIC DNA]</scope>
    <source>
        <strain evidence="2">CATC2023</strain>
        <tissue evidence="2">Muscle</tissue>
    </source>
</reference>
<dbReference type="AlphaFoldDB" id="A0AAW2ANA5"/>
<dbReference type="EMBL" id="JAWDJR010000005">
    <property type="protein sequence ID" value="KAK9974047.1"/>
    <property type="molecule type" value="Genomic_DNA"/>
</dbReference>
<feature type="region of interest" description="Disordered" evidence="1">
    <location>
        <begin position="54"/>
        <end position="129"/>
    </location>
</feature>
<gene>
    <name evidence="2" type="ORF">ABG768_022156</name>
</gene>
<evidence type="ECO:0000313" key="2">
    <source>
        <dbReference type="EMBL" id="KAK9974047.1"/>
    </source>
</evidence>
<sequence length="129" mass="14928">MLVEFFIWPSASNKGIASSSSSSKALRPLLISIHDCECCGRLIARLDSEGKGAFSRLASDDQEEHEPEEEEEEKLELEKYDFEEEDEEELEEEEESEEEESELDELDEAFDRELEEDPEEFEEVTEALE</sequence>
<keyword evidence="3" id="KW-1185">Reference proteome</keyword>
<comment type="caution">
    <text evidence="2">The sequence shown here is derived from an EMBL/GenBank/DDBJ whole genome shotgun (WGS) entry which is preliminary data.</text>
</comment>